<proteinExistence type="predicted"/>
<name>A0AB35PVB0_9ENTR</name>
<sequence length="74" mass="8373">MPANNKEVPFDIAAFTMAGNILIALNKKGILSRDEVIDILQLARNQAPRADEIRKHHTIDIDWHLDNLKATLKD</sequence>
<dbReference type="RefSeq" id="WP_224266791.1">
    <property type="nucleotide sequence ID" value="NZ_JAQSKY010000010.1"/>
</dbReference>
<reference evidence="1" key="1">
    <citation type="journal article" date="2023" name="Front. Microbiol.">
        <title>Genomic characterization of carbapenem-resistant Klebsiella oxytoca complex in China: a multi-center study.</title>
        <authorList>
            <person name="Wan W."/>
            <person name="Yang X."/>
            <person name="Yu H."/>
            <person name="Wang M."/>
            <person name="Jia W."/>
            <person name="Huang B."/>
            <person name="Qu F."/>
            <person name="Shan B."/>
            <person name="Tang Y.W."/>
            <person name="Chen L."/>
            <person name="Du H."/>
        </authorList>
    </citation>
    <scope>NUCLEOTIDE SEQUENCE</scope>
    <source>
        <strain evidence="1">HD1688</strain>
    </source>
</reference>
<organism evidence="1 2">
    <name type="scientific">Klebsiella michiganensis</name>
    <dbReference type="NCBI Taxonomy" id="1134687"/>
    <lineage>
        <taxon>Bacteria</taxon>
        <taxon>Pseudomonadati</taxon>
        <taxon>Pseudomonadota</taxon>
        <taxon>Gammaproteobacteria</taxon>
        <taxon>Enterobacterales</taxon>
        <taxon>Enterobacteriaceae</taxon>
        <taxon>Klebsiella/Raoultella group</taxon>
        <taxon>Klebsiella</taxon>
    </lineage>
</organism>
<protein>
    <submittedName>
        <fullName evidence="1">Uncharacterized protein</fullName>
    </submittedName>
</protein>
<evidence type="ECO:0000313" key="2">
    <source>
        <dbReference type="Proteomes" id="UP001249822"/>
    </source>
</evidence>
<comment type="caution">
    <text evidence="1">The sequence shown here is derived from an EMBL/GenBank/DDBJ whole genome shotgun (WGS) entry which is preliminary data.</text>
</comment>
<gene>
    <name evidence="1" type="ORF">PTQ40_13195</name>
</gene>
<dbReference type="EMBL" id="JAQSKY010000010">
    <property type="protein sequence ID" value="MDS7899941.1"/>
    <property type="molecule type" value="Genomic_DNA"/>
</dbReference>
<accession>A0AB35PVB0</accession>
<reference evidence="1" key="2">
    <citation type="submission" date="2023-01" db="EMBL/GenBank/DDBJ databases">
        <authorList>
            <person name="Du H."/>
            <person name="Wan W."/>
        </authorList>
    </citation>
    <scope>NUCLEOTIDE SEQUENCE</scope>
    <source>
        <strain evidence="1">HD1688</strain>
    </source>
</reference>
<dbReference type="AlphaFoldDB" id="A0AB35PVB0"/>
<dbReference type="Proteomes" id="UP001249822">
    <property type="component" value="Unassembled WGS sequence"/>
</dbReference>
<evidence type="ECO:0000313" key="1">
    <source>
        <dbReference type="EMBL" id="MDS7899941.1"/>
    </source>
</evidence>